<accession>A0A2Z6B1Q2</accession>
<dbReference type="Gene3D" id="3.90.550.10">
    <property type="entry name" value="Spore Coat Polysaccharide Biosynthesis Protein SpsA, Chain A"/>
    <property type="match status" value="1"/>
</dbReference>
<dbReference type="EMBL" id="AP017378">
    <property type="protein sequence ID" value="BBD09326.1"/>
    <property type="molecule type" value="Genomic_DNA"/>
</dbReference>
<dbReference type="InterPro" id="IPR029044">
    <property type="entry name" value="Nucleotide-diphossugar_trans"/>
</dbReference>
<evidence type="ECO:0000313" key="2">
    <source>
        <dbReference type="Proteomes" id="UP000269883"/>
    </source>
</evidence>
<keyword evidence="1" id="KW-0548">Nucleotidyltransferase</keyword>
<sequence>MSHSAQRKILAIIPARKGSKGLPGKNIINFEGKPLIAWAIESALESGVVDKIICSTDGNDIRDIALQHGAEVPFLRPDNLATCEANVLGAVQYTLAELDKSGYRPDITVLLQPTSPLRTGTHVREALNLLHDEECDSVISLCESSDPPYWMRTIENDRVKPFIDHEGQYYQRQKLPKTYTVNGAIYASFTSVITQGALIGENTRPYLMTQEDSIDIDTELDLRLARCIAQAKKGK</sequence>
<dbReference type="CDD" id="cd02513">
    <property type="entry name" value="CMP-NeuAc_Synthase"/>
    <property type="match status" value="1"/>
</dbReference>
<dbReference type="RefSeq" id="WP_126380200.1">
    <property type="nucleotide sequence ID" value="NZ_AP017378.1"/>
</dbReference>
<dbReference type="KEGG" id="dfl:DFE_2600"/>
<protein>
    <submittedName>
        <fullName evidence="1">N-acylneuraminate cytidylyltransferase</fullName>
    </submittedName>
</protein>
<keyword evidence="1" id="KW-0808">Transferase</keyword>
<gene>
    <name evidence="1" type="ORF">DFE_2600</name>
</gene>
<keyword evidence="2" id="KW-1185">Reference proteome</keyword>
<evidence type="ECO:0000313" key="1">
    <source>
        <dbReference type="EMBL" id="BBD09326.1"/>
    </source>
</evidence>
<dbReference type="PANTHER" id="PTHR21485:SF6">
    <property type="entry name" value="N-ACYLNEURAMINATE CYTIDYLYLTRANSFERASE-RELATED"/>
    <property type="match status" value="1"/>
</dbReference>
<dbReference type="Proteomes" id="UP000269883">
    <property type="component" value="Chromosome"/>
</dbReference>
<dbReference type="SUPFAM" id="SSF53448">
    <property type="entry name" value="Nucleotide-diphospho-sugar transferases"/>
    <property type="match status" value="1"/>
</dbReference>
<dbReference type="GO" id="GO:0008781">
    <property type="term" value="F:N-acylneuraminate cytidylyltransferase activity"/>
    <property type="evidence" value="ECO:0007669"/>
    <property type="project" value="TreeGrafter"/>
</dbReference>
<dbReference type="OrthoDB" id="9805604at2"/>
<dbReference type="InterPro" id="IPR003329">
    <property type="entry name" value="Cytidylyl_trans"/>
</dbReference>
<dbReference type="AlphaFoldDB" id="A0A2Z6B1Q2"/>
<organism evidence="1 2">
    <name type="scientific">Desulfovibrio ferrophilus</name>
    <dbReference type="NCBI Taxonomy" id="241368"/>
    <lineage>
        <taxon>Bacteria</taxon>
        <taxon>Pseudomonadati</taxon>
        <taxon>Thermodesulfobacteriota</taxon>
        <taxon>Desulfovibrionia</taxon>
        <taxon>Desulfovibrionales</taxon>
        <taxon>Desulfovibrionaceae</taxon>
        <taxon>Desulfovibrio</taxon>
    </lineage>
</organism>
<proteinExistence type="predicted"/>
<dbReference type="InterPro" id="IPR050793">
    <property type="entry name" value="CMP-NeuNAc_synthase"/>
</dbReference>
<reference evidence="1 2" key="1">
    <citation type="journal article" date="2018" name="Sci. Adv.">
        <title>Multi-heme cytochromes provide a pathway for survival in energy-limited environments.</title>
        <authorList>
            <person name="Deng X."/>
            <person name="Dohmae N."/>
            <person name="Nealson K.H."/>
            <person name="Hashimoto K."/>
            <person name="Okamoto A."/>
        </authorList>
    </citation>
    <scope>NUCLEOTIDE SEQUENCE [LARGE SCALE GENOMIC DNA]</scope>
    <source>
        <strain evidence="1 2">IS5</strain>
    </source>
</reference>
<dbReference type="Pfam" id="PF02348">
    <property type="entry name" value="CTP_transf_3"/>
    <property type="match status" value="1"/>
</dbReference>
<name>A0A2Z6B1Q2_9BACT</name>
<dbReference type="PANTHER" id="PTHR21485">
    <property type="entry name" value="HAD SUPERFAMILY MEMBERS CMAS AND KDSC"/>
    <property type="match status" value="1"/>
</dbReference>